<gene>
    <name evidence="1" type="ORF">ACFO0P_15275</name>
</gene>
<evidence type="ECO:0000313" key="1">
    <source>
        <dbReference type="EMBL" id="MFC4455139.1"/>
    </source>
</evidence>
<evidence type="ECO:0000313" key="2">
    <source>
        <dbReference type="Proteomes" id="UP001595939"/>
    </source>
</evidence>
<organism evidence="1 2">
    <name type="scientific">Deinococcus sonorensis</name>
    <dbReference type="NCBI Taxonomy" id="309891"/>
    <lineage>
        <taxon>Bacteria</taxon>
        <taxon>Thermotogati</taxon>
        <taxon>Deinococcota</taxon>
        <taxon>Deinococci</taxon>
        <taxon>Deinococcales</taxon>
        <taxon>Deinococcaceae</taxon>
        <taxon>Deinococcus</taxon>
    </lineage>
</organism>
<name>A0ABV8YA49_9DEIO</name>
<dbReference type="Proteomes" id="UP001595939">
    <property type="component" value="Unassembled WGS sequence"/>
</dbReference>
<protein>
    <submittedName>
        <fullName evidence="1">Uncharacterized protein</fullName>
    </submittedName>
</protein>
<comment type="caution">
    <text evidence="1">The sequence shown here is derived from an EMBL/GenBank/DDBJ whole genome shotgun (WGS) entry which is preliminary data.</text>
</comment>
<dbReference type="RefSeq" id="WP_380129857.1">
    <property type="nucleotide sequence ID" value="NZ_JBHSEG010000008.1"/>
</dbReference>
<dbReference type="EMBL" id="JBHSEG010000008">
    <property type="protein sequence ID" value="MFC4455139.1"/>
    <property type="molecule type" value="Genomic_DNA"/>
</dbReference>
<keyword evidence="2" id="KW-1185">Reference proteome</keyword>
<sequence>MPFLQVIELSASGVPVGIVDRQWAYLSHDGAVLFLDTPTPRPLFLVTILEWRETLMPTLAQGLQACGLDPALAATFPVDRGVRMGLTWGTAYWEALAIGWVTREASAPRFLLELQVLTTQGSTQRIRHTARRLAQAATRTSSMSSSG</sequence>
<accession>A0ABV8YA49</accession>
<proteinExistence type="predicted"/>
<reference evidence="2" key="1">
    <citation type="journal article" date="2019" name="Int. J. Syst. Evol. Microbiol.">
        <title>The Global Catalogue of Microorganisms (GCM) 10K type strain sequencing project: providing services to taxonomists for standard genome sequencing and annotation.</title>
        <authorList>
            <consortium name="The Broad Institute Genomics Platform"/>
            <consortium name="The Broad Institute Genome Sequencing Center for Infectious Disease"/>
            <person name="Wu L."/>
            <person name="Ma J."/>
        </authorList>
    </citation>
    <scope>NUCLEOTIDE SEQUENCE [LARGE SCALE GENOMIC DNA]</scope>
    <source>
        <strain evidence="2">CCUG 39970</strain>
    </source>
</reference>